<organism evidence="1 2">
    <name type="scientific">Lithospermum erythrorhizon</name>
    <name type="common">Purple gromwell</name>
    <name type="synonym">Lithospermum officinale var. erythrorhizon</name>
    <dbReference type="NCBI Taxonomy" id="34254"/>
    <lineage>
        <taxon>Eukaryota</taxon>
        <taxon>Viridiplantae</taxon>
        <taxon>Streptophyta</taxon>
        <taxon>Embryophyta</taxon>
        <taxon>Tracheophyta</taxon>
        <taxon>Spermatophyta</taxon>
        <taxon>Magnoliopsida</taxon>
        <taxon>eudicotyledons</taxon>
        <taxon>Gunneridae</taxon>
        <taxon>Pentapetalae</taxon>
        <taxon>asterids</taxon>
        <taxon>lamiids</taxon>
        <taxon>Boraginales</taxon>
        <taxon>Boraginaceae</taxon>
        <taxon>Boraginoideae</taxon>
        <taxon>Lithospermeae</taxon>
        <taxon>Lithospermum</taxon>
    </lineage>
</organism>
<reference evidence="1 2" key="1">
    <citation type="submission" date="2024-01" db="EMBL/GenBank/DDBJ databases">
        <title>The complete chloroplast genome sequence of Lithospermum erythrorhizon: insights into the phylogenetic relationship among Boraginaceae species and the maternal lineages of purple gromwells.</title>
        <authorList>
            <person name="Okada T."/>
            <person name="Watanabe K."/>
        </authorList>
    </citation>
    <scope>NUCLEOTIDE SEQUENCE [LARGE SCALE GENOMIC DNA]</scope>
</reference>
<evidence type="ECO:0000313" key="2">
    <source>
        <dbReference type="Proteomes" id="UP001454036"/>
    </source>
</evidence>
<sequence>METLDHVKKWKDEESQEHLFFKCDFAAYVWPRLLGMREKYRPTRGITWEMKWMEKFRASTKMENDMMKLVFGAAIYVI</sequence>
<evidence type="ECO:0008006" key="3">
    <source>
        <dbReference type="Google" id="ProtNLM"/>
    </source>
</evidence>
<evidence type="ECO:0000313" key="1">
    <source>
        <dbReference type="EMBL" id="GAA0172849.1"/>
    </source>
</evidence>
<name>A0AAV3R8X5_LITER</name>
<accession>A0AAV3R8X5</accession>
<keyword evidence="2" id="KW-1185">Reference proteome</keyword>
<proteinExistence type="predicted"/>
<gene>
    <name evidence="1" type="ORF">LIER_41416</name>
</gene>
<dbReference type="Proteomes" id="UP001454036">
    <property type="component" value="Unassembled WGS sequence"/>
</dbReference>
<comment type="caution">
    <text evidence="1">The sequence shown here is derived from an EMBL/GenBank/DDBJ whole genome shotgun (WGS) entry which is preliminary data.</text>
</comment>
<dbReference type="EMBL" id="BAABME010025837">
    <property type="protein sequence ID" value="GAA0172849.1"/>
    <property type="molecule type" value="Genomic_DNA"/>
</dbReference>
<dbReference type="AlphaFoldDB" id="A0AAV3R8X5"/>
<protein>
    <recommendedName>
        <fullName evidence="3">Reverse transcriptase zinc-binding domain-containing protein</fullName>
    </recommendedName>
</protein>